<evidence type="ECO:0000259" key="2">
    <source>
        <dbReference type="Pfam" id="PF04542"/>
    </source>
</evidence>
<dbReference type="InterPro" id="IPR013249">
    <property type="entry name" value="RNA_pol_sigma70_r4_t2"/>
</dbReference>
<evidence type="ECO:0000259" key="3">
    <source>
        <dbReference type="Pfam" id="PF08281"/>
    </source>
</evidence>
<dbReference type="InterPro" id="IPR013325">
    <property type="entry name" value="RNA_pol_sigma_r2"/>
</dbReference>
<dbReference type="RefSeq" id="WP_386668365.1">
    <property type="nucleotide sequence ID" value="NZ_JBHLTG010000002.1"/>
</dbReference>
<dbReference type="Gene3D" id="3.10.450.50">
    <property type="match status" value="1"/>
</dbReference>
<dbReference type="Pfam" id="PF08281">
    <property type="entry name" value="Sigma70_r4_2"/>
    <property type="match status" value="1"/>
</dbReference>
<organism evidence="4 5">
    <name type="scientific">Lysobacter korlensis</name>
    <dbReference type="NCBI Taxonomy" id="553636"/>
    <lineage>
        <taxon>Bacteria</taxon>
        <taxon>Pseudomonadati</taxon>
        <taxon>Pseudomonadota</taxon>
        <taxon>Gammaproteobacteria</taxon>
        <taxon>Lysobacterales</taxon>
        <taxon>Lysobacteraceae</taxon>
        <taxon>Lysobacter</taxon>
    </lineage>
</organism>
<dbReference type="PANTHER" id="PTHR30173">
    <property type="entry name" value="SIGMA 19 FACTOR"/>
    <property type="match status" value="1"/>
</dbReference>
<keyword evidence="5" id="KW-1185">Reference proteome</keyword>
<dbReference type="InterPro" id="IPR007627">
    <property type="entry name" value="RNA_pol_sigma70_r2"/>
</dbReference>
<evidence type="ECO:0000256" key="1">
    <source>
        <dbReference type="ARBA" id="ARBA00011344"/>
    </source>
</evidence>
<protein>
    <submittedName>
        <fullName evidence="4">RNA polymerase sigma-70 factor</fullName>
    </submittedName>
</protein>
<dbReference type="InterPro" id="IPR014284">
    <property type="entry name" value="RNA_pol_sigma-70_dom"/>
</dbReference>
<proteinExistence type="predicted"/>
<dbReference type="InterPro" id="IPR014303">
    <property type="entry name" value="RNA_pol_sigma-70_ECF"/>
</dbReference>
<dbReference type="NCBIfam" id="TIGR02937">
    <property type="entry name" value="sigma70-ECF"/>
    <property type="match status" value="1"/>
</dbReference>
<dbReference type="Proteomes" id="UP001589896">
    <property type="component" value="Unassembled WGS sequence"/>
</dbReference>
<dbReference type="Gene3D" id="1.10.10.10">
    <property type="entry name" value="Winged helix-like DNA-binding domain superfamily/Winged helix DNA-binding domain"/>
    <property type="match status" value="1"/>
</dbReference>
<gene>
    <name evidence="4" type="ORF">ACFFGH_11560</name>
</gene>
<dbReference type="InterPro" id="IPR013324">
    <property type="entry name" value="RNA_pol_sigma_r3/r4-like"/>
</dbReference>
<dbReference type="PANTHER" id="PTHR30173:SF36">
    <property type="entry name" value="ECF RNA POLYMERASE SIGMA FACTOR SIGJ"/>
    <property type="match status" value="1"/>
</dbReference>
<dbReference type="Gene3D" id="1.10.1740.10">
    <property type="match status" value="1"/>
</dbReference>
<dbReference type="EMBL" id="JBHLTG010000002">
    <property type="protein sequence ID" value="MFC0678475.1"/>
    <property type="molecule type" value="Genomic_DNA"/>
</dbReference>
<dbReference type="NCBIfam" id="TIGR02957">
    <property type="entry name" value="SigX4"/>
    <property type="match status" value="1"/>
</dbReference>
<comment type="caution">
    <text evidence="4">The sequence shown here is derived from an EMBL/GenBank/DDBJ whole genome shotgun (WGS) entry which is preliminary data.</text>
</comment>
<dbReference type="InterPro" id="IPR052704">
    <property type="entry name" value="ECF_Sigma-70_Domain"/>
</dbReference>
<dbReference type="InterPro" id="IPR036388">
    <property type="entry name" value="WH-like_DNA-bd_sf"/>
</dbReference>
<sequence>MTQPPQPGDPASEPDSLEDAAREFETHRGALLGAAYRVLGSMSTAEDVVQEAWLRWSAADRSAVREPRGYLVRTVTRLALNELRTRQRRREEYLGPWLPEPVSDLPATDASAEVAESVSLAMLVVLESLSPLERAAFILREVFGEDFDDIATTLDRTPAAVRQLVHRAREHVAARSPRNTVDPTTHRKVAERVLAAMQGGSVEELLALLSPDVVLTTDGGGKKKAALRPIRTPEKVLRFLLGVLGKQTGPMEFRMLEVNGEPAVGAFTSSGLDTLATMRMDGDAITEIYLVRNPDKLTRVRLPDAR</sequence>
<evidence type="ECO:0000313" key="5">
    <source>
        <dbReference type="Proteomes" id="UP001589896"/>
    </source>
</evidence>
<dbReference type="SUPFAM" id="SSF54427">
    <property type="entry name" value="NTF2-like"/>
    <property type="match status" value="1"/>
</dbReference>
<name>A0ABV6RNB5_9GAMM</name>
<dbReference type="InterPro" id="IPR032710">
    <property type="entry name" value="NTF2-like_dom_sf"/>
</dbReference>
<dbReference type="SUPFAM" id="SSF88659">
    <property type="entry name" value="Sigma3 and sigma4 domains of RNA polymerase sigma factors"/>
    <property type="match status" value="1"/>
</dbReference>
<feature type="domain" description="RNA polymerase sigma factor 70 region 4 type 2" evidence="3">
    <location>
        <begin position="121"/>
        <end position="171"/>
    </location>
</feature>
<dbReference type="Pfam" id="PF04542">
    <property type="entry name" value="Sigma70_r2"/>
    <property type="match status" value="1"/>
</dbReference>
<reference evidence="4 5" key="1">
    <citation type="submission" date="2024-09" db="EMBL/GenBank/DDBJ databases">
        <authorList>
            <person name="Sun Q."/>
            <person name="Mori K."/>
        </authorList>
    </citation>
    <scope>NUCLEOTIDE SEQUENCE [LARGE SCALE GENOMIC DNA]</scope>
    <source>
        <strain evidence="4 5">KCTC 23076</strain>
    </source>
</reference>
<accession>A0ABV6RNB5</accession>
<dbReference type="SUPFAM" id="SSF88946">
    <property type="entry name" value="Sigma2 domain of RNA polymerase sigma factors"/>
    <property type="match status" value="1"/>
</dbReference>
<comment type="subunit">
    <text evidence="1">Interacts transiently with the RNA polymerase catalytic core formed by RpoA, RpoB, RpoC and RpoZ (2 alpha, 1 beta, 1 beta' and 1 omega subunit) to form the RNA polymerase holoenzyme that can initiate transcription.</text>
</comment>
<dbReference type="NCBIfam" id="NF007214">
    <property type="entry name" value="PRK09636.1"/>
    <property type="match status" value="1"/>
</dbReference>
<feature type="domain" description="RNA polymerase sigma-70 region 2" evidence="2">
    <location>
        <begin position="24"/>
        <end position="89"/>
    </location>
</feature>
<evidence type="ECO:0000313" key="4">
    <source>
        <dbReference type="EMBL" id="MFC0678475.1"/>
    </source>
</evidence>